<dbReference type="EMBL" id="CAJVPL010000107">
    <property type="protein sequence ID" value="CAG8447943.1"/>
    <property type="molecule type" value="Genomic_DNA"/>
</dbReference>
<proteinExistence type="predicted"/>
<accession>A0A9N8VEU0</accession>
<name>A0A9N8VEU0_9GLOM</name>
<gene>
    <name evidence="1" type="ORF">AGERDE_LOCUS1541</name>
</gene>
<reference evidence="1" key="1">
    <citation type="submission" date="2021-06" db="EMBL/GenBank/DDBJ databases">
        <authorList>
            <person name="Kallberg Y."/>
            <person name="Tangrot J."/>
            <person name="Rosling A."/>
        </authorList>
    </citation>
    <scope>NUCLEOTIDE SEQUENCE</scope>
    <source>
        <strain evidence="1">MT106</strain>
    </source>
</reference>
<evidence type="ECO:0000313" key="2">
    <source>
        <dbReference type="Proteomes" id="UP000789831"/>
    </source>
</evidence>
<organism evidence="1 2">
    <name type="scientific">Ambispora gerdemannii</name>
    <dbReference type="NCBI Taxonomy" id="144530"/>
    <lineage>
        <taxon>Eukaryota</taxon>
        <taxon>Fungi</taxon>
        <taxon>Fungi incertae sedis</taxon>
        <taxon>Mucoromycota</taxon>
        <taxon>Glomeromycotina</taxon>
        <taxon>Glomeromycetes</taxon>
        <taxon>Archaeosporales</taxon>
        <taxon>Ambisporaceae</taxon>
        <taxon>Ambispora</taxon>
    </lineage>
</organism>
<protein>
    <submittedName>
        <fullName evidence="1">3065_t:CDS:1</fullName>
    </submittedName>
</protein>
<evidence type="ECO:0000313" key="1">
    <source>
        <dbReference type="EMBL" id="CAG8447943.1"/>
    </source>
</evidence>
<sequence>MSDITEIIEFIKERVRPCFDSIPANELRIWKLKYMLKISKNKLFKTVGKYINESPTSNDICIIVQAFT</sequence>
<dbReference type="AlphaFoldDB" id="A0A9N8VEU0"/>
<comment type="caution">
    <text evidence="1">The sequence shown here is derived from an EMBL/GenBank/DDBJ whole genome shotgun (WGS) entry which is preliminary data.</text>
</comment>
<keyword evidence="2" id="KW-1185">Reference proteome</keyword>
<dbReference type="Proteomes" id="UP000789831">
    <property type="component" value="Unassembled WGS sequence"/>
</dbReference>
<feature type="non-terminal residue" evidence="1">
    <location>
        <position position="68"/>
    </location>
</feature>